<dbReference type="InterPro" id="IPR006674">
    <property type="entry name" value="HD_domain"/>
</dbReference>
<dbReference type="AlphaFoldDB" id="A0A0P1GQY7"/>
<accession>A0A0P1GQY7</accession>
<dbReference type="Pfam" id="PF01966">
    <property type="entry name" value="HD"/>
    <property type="match status" value="1"/>
</dbReference>
<dbReference type="RefSeq" id="WP_058319177.1">
    <property type="nucleotide sequence ID" value="NZ_CYSF01000012.1"/>
</dbReference>
<evidence type="ECO:0000313" key="2">
    <source>
        <dbReference type="EMBL" id="CUH85096.1"/>
    </source>
</evidence>
<sequence>MPAPQIEVLRQSLRAIAAAEMAQDSAHDLAHLDRVWTTCERIATAEGGDLRILLAGAYLHDLVNLPKDAPNRSDASTLAAEAAAPHLTALGYSTAEVAAAQHVIRAHSFSAGIEPESHEAQILRDADRLDAIGAIGLARCFAVSGSLGRPLYATDDPFATARPLDDGTQTLDHFAVKLLRLGDGILTQTGQQIAAERVAVLMRYLRDLATELGQPAPEHWFT</sequence>
<evidence type="ECO:0000259" key="1">
    <source>
        <dbReference type="SMART" id="SM00471"/>
    </source>
</evidence>
<dbReference type="SUPFAM" id="SSF109604">
    <property type="entry name" value="HD-domain/PDEase-like"/>
    <property type="match status" value="1"/>
</dbReference>
<dbReference type="EMBL" id="CYSF01000012">
    <property type="protein sequence ID" value="CUH85096.1"/>
    <property type="molecule type" value="Genomic_DNA"/>
</dbReference>
<keyword evidence="3" id="KW-1185">Reference proteome</keyword>
<evidence type="ECO:0000313" key="3">
    <source>
        <dbReference type="Proteomes" id="UP000051681"/>
    </source>
</evidence>
<protein>
    <submittedName>
        <fullName evidence="2">Putative hydrolase</fullName>
    </submittedName>
</protein>
<dbReference type="Gene3D" id="1.10.3210.50">
    <property type="match status" value="1"/>
</dbReference>
<dbReference type="PANTHER" id="PTHR33594">
    <property type="entry name" value="SUPERFAMILY HYDROLASE, PUTATIVE (AFU_ORTHOLOGUE AFUA_1G03035)-RELATED"/>
    <property type="match status" value="1"/>
</dbReference>
<dbReference type="PANTHER" id="PTHR33594:SF1">
    <property type="entry name" value="HD_PDEASE DOMAIN-CONTAINING PROTEIN"/>
    <property type="match status" value="1"/>
</dbReference>
<dbReference type="Proteomes" id="UP000051681">
    <property type="component" value="Unassembled WGS sequence"/>
</dbReference>
<dbReference type="SMART" id="SM00471">
    <property type="entry name" value="HDc"/>
    <property type="match status" value="1"/>
</dbReference>
<dbReference type="OrthoDB" id="9797344at2"/>
<name>A0A0P1GQY7_9RHOB</name>
<keyword evidence="2" id="KW-0378">Hydrolase</keyword>
<proteinExistence type="predicted"/>
<dbReference type="CDD" id="cd00077">
    <property type="entry name" value="HDc"/>
    <property type="match status" value="1"/>
</dbReference>
<dbReference type="InterPro" id="IPR003607">
    <property type="entry name" value="HD/PDEase_dom"/>
</dbReference>
<reference evidence="2 3" key="1">
    <citation type="submission" date="2015-09" db="EMBL/GenBank/DDBJ databases">
        <authorList>
            <consortium name="Swine Surveillance"/>
        </authorList>
    </citation>
    <scope>NUCLEOTIDE SEQUENCE [LARGE SCALE GENOMIC DNA]</scope>
    <source>
        <strain evidence="2 3">CECT 8383</strain>
    </source>
</reference>
<gene>
    <name evidence="2" type="ORF">TM5383_02323</name>
</gene>
<dbReference type="GO" id="GO:0016787">
    <property type="term" value="F:hydrolase activity"/>
    <property type="evidence" value="ECO:0007669"/>
    <property type="project" value="UniProtKB-KW"/>
</dbReference>
<feature type="domain" description="HD/PDEase" evidence="1">
    <location>
        <begin position="24"/>
        <end position="141"/>
    </location>
</feature>
<organism evidence="2 3">
    <name type="scientific">Thalassovita mediterranea</name>
    <dbReference type="NCBI Taxonomy" id="340021"/>
    <lineage>
        <taxon>Bacteria</taxon>
        <taxon>Pseudomonadati</taxon>
        <taxon>Pseudomonadota</taxon>
        <taxon>Alphaproteobacteria</taxon>
        <taxon>Rhodobacterales</taxon>
        <taxon>Roseobacteraceae</taxon>
        <taxon>Thalassovita</taxon>
    </lineage>
</organism>
<dbReference type="STRING" id="340021.TM5383_02323"/>